<feature type="chain" id="PRO_5042973146" evidence="1">
    <location>
        <begin position="19"/>
        <end position="178"/>
    </location>
</feature>
<evidence type="ECO:0000313" key="3">
    <source>
        <dbReference type="Proteomes" id="UP001328107"/>
    </source>
</evidence>
<dbReference type="AlphaFoldDB" id="A0AAN5D1Q2"/>
<accession>A0AAN5D1Q2</accession>
<organism evidence="2 3">
    <name type="scientific">Pristionchus mayeri</name>
    <dbReference type="NCBI Taxonomy" id="1317129"/>
    <lineage>
        <taxon>Eukaryota</taxon>
        <taxon>Metazoa</taxon>
        <taxon>Ecdysozoa</taxon>
        <taxon>Nematoda</taxon>
        <taxon>Chromadorea</taxon>
        <taxon>Rhabditida</taxon>
        <taxon>Rhabditina</taxon>
        <taxon>Diplogasteromorpha</taxon>
        <taxon>Diplogasteroidea</taxon>
        <taxon>Neodiplogasteridae</taxon>
        <taxon>Pristionchus</taxon>
    </lineage>
</organism>
<reference evidence="3" key="1">
    <citation type="submission" date="2022-10" db="EMBL/GenBank/DDBJ databases">
        <title>Genome assembly of Pristionchus species.</title>
        <authorList>
            <person name="Yoshida K."/>
            <person name="Sommer R.J."/>
        </authorList>
    </citation>
    <scope>NUCLEOTIDE SEQUENCE [LARGE SCALE GENOMIC DNA]</scope>
    <source>
        <strain evidence="3">RS5460</strain>
    </source>
</reference>
<sequence length="178" mass="20768">LLPLLLLLPSLQLQPIAATYEVEPQYKPDRDTQAELINPNYRFISGSLFRNPRHMNGPIRDRWCQEKCMRHCYCTYGYSCRRSCIAHCDRGLYKGFSNDPFLHNRSKRSAKDEERLPSVAELVNVDLPYLKGFKYDDRAILRRVTGRPIWNPAAKDYSVKQVRVSDTRWGKMCQDPGN</sequence>
<name>A0AAN5D1Q2_9BILA</name>
<feature type="non-terminal residue" evidence="2">
    <location>
        <position position="1"/>
    </location>
</feature>
<dbReference type="Proteomes" id="UP001328107">
    <property type="component" value="Unassembled WGS sequence"/>
</dbReference>
<dbReference type="EMBL" id="BTRK01000005">
    <property type="protein sequence ID" value="GMR54933.1"/>
    <property type="molecule type" value="Genomic_DNA"/>
</dbReference>
<proteinExistence type="predicted"/>
<keyword evidence="3" id="KW-1185">Reference proteome</keyword>
<keyword evidence="1" id="KW-0732">Signal</keyword>
<protein>
    <submittedName>
        <fullName evidence="2">Uncharacterized protein</fullName>
    </submittedName>
</protein>
<comment type="caution">
    <text evidence="2">The sequence shown here is derived from an EMBL/GenBank/DDBJ whole genome shotgun (WGS) entry which is preliminary data.</text>
</comment>
<evidence type="ECO:0000313" key="2">
    <source>
        <dbReference type="EMBL" id="GMR54933.1"/>
    </source>
</evidence>
<evidence type="ECO:0000256" key="1">
    <source>
        <dbReference type="SAM" id="SignalP"/>
    </source>
</evidence>
<gene>
    <name evidence="2" type="ORF">PMAYCL1PPCAC_25128</name>
</gene>
<feature type="signal peptide" evidence="1">
    <location>
        <begin position="1"/>
        <end position="18"/>
    </location>
</feature>